<protein>
    <recommendedName>
        <fullName evidence="7">Vacuolar protein sorting-associated protein 16 homolog</fullName>
    </recommendedName>
</protein>
<dbReference type="SUPFAM" id="SSF82171">
    <property type="entry name" value="DPP6 N-terminal domain-like"/>
    <property type="match status" value="1"/>
</dbReference>
<dbReference type="GO" id="GO:0006886">
    <property type="term" value="P:intracellular protein transport"/>
    <property type="evidence" value="ECO:0007669"/>
    <property type="project" value="InterPro"/>
</dbReference>
<feature type="domain" description="Vps16 C-terminal" evidence="3">
    <location>
        <begin position="522"/>
        <end position="829"/>
    </location>
</feature>
<comment type="caution">
    <text evidence="5">The sequence shown here is derived from an EMBL/GenBank/DDBJ whole genome shotgun (WGS) entry which is preliminary data.</text>
</comment>
<evidence type="ECO:0000259" key="4">
    <source>
        <dbReference type="Pfam" id="PF04841"/>
    </source>
</evidence>
<dbReference type="InterPro" id="IPR038132">
    <property type="entry name" value="Vps16_C_sf"/>
</dbReference>
<dbReference type="Gene3D" id="1.10.150.780">
    <property type="entry name" value="Vps16, C-terminal region"/>
    <property type="match status" value="1"/>
</dbReference>
<dbReference type="InterPro" id="IPR006925">
    <property type="entry name" value="Vps16_C"/>
</dbReference>
<dbReference type="GO" id="GO:0005765">
    <property type="term" value="C:lysosomal membrane"/>
    <property type="evidence" value="ECO:0007669"/>
    <property type="project" value="TreeGrafter"/>
</dbReference>
<dbReference type="FunFam" id="1.10.150.780:FF:000001">
    <property type="entry name" value="Vacuolar protein sorting-associated protein 16 homolog"/>
    <property type="match status" value="1"/>
</dbReference>
<dbReference type="Pfam" id="PF04841">
    <property type="entry name" value="Vps16_N"/>
    <property type="match status" value="1"/>
</dbReference>
<dbReference type="FunCoup" id="A0A2P6NDA1">
    <property type="interactions" value="979"/>
</dbReference>
<dbReference type="GO" id="GO:0016197">
    <property type="term" value="P:endosomal transport"/>
    <property type="evidence" value="ECO:0007669"/>
    <property type="project" value="TreeGrafter"/>
</dbReference>
<keyword evidence="6" id="KW-1185">Reference proteome</keyword>
<sequence>MSLNPSSDWIEIQPGCFYQRREPYNMEWGAVNPSKFRLVAASYGGLLALTREDRKIVKASGAETDLRPRIDIYTQAGKRISYIVWNKTKIAGMGWTDDEKLIIVEATGTVYVYSLRGKEELQFSLGQMARDSGVMEAKIWGTGLVAITNNYDILVINYFQNLTVQNGKAPEPPKARLYPNPSLAEPPVAWAVIDPQYTQSLNAEVIIATRTTVYTVDVADVQDQMTGTYGTFLVIVPSPNGKYVACFTEGGSLIIFPSDFSKKKTEFSTEYKMPPEQMAWCGGDSIICYWAKLKAILVIRVASGDIAKPYVSQYEQPLFLSSECDGIRIITPDRSEFIQKVPDSNESIFSIGSTSPPAMLYDASYLFERKNPKADEMIRSIRDMEFAVEECLRAAANETSPYLQEPLLTASAYGKTFLDSTFDSTKFTDMCKTIRILNAINDNSVGMPITFVQYEQLGLPNIINRLVERHQHLLALRISQYAGLKQEKVLVHWACAKVVGSTASPDEVLHSIVDKLKNSPGVSYAEIASIAHLNGNTDLATRLLDYEPRAAEQVPLLVSMHQEDTALIKAINSGDTDLVYSVVLSIKRKCRSAAEFLQSLKAKPVALQLLMSYCKQQGDLALLRDIQIELNRIPEAGNTTLIQAYKEPELKKRIDTLEESFGILARNKDTFMAKAVEDQIKLLHLQKDFEATIGGEYVDGSVSDTITKLILAGQNAKASKMQKDFKVPDKRFWWLKIRALAATSDWNSLDKFSREKKPPIGYEPFVEVCLEFKSREEAVRYVPKVASPAKRAMYYATLGMLEEGVEAAKLTKDPNIFQQMKTHFSSNNRAKEVLDQLTEQFAR</sequence>
<dbReference type="Pfam" id="PF04840">
    <property type="entry name" value="Vps16_C"/>
    <property type="match status" value="1"/>
</dbReference>
<organism evidence="5 6">
    <name type="scientific">Planoprotostelium fungivorum</name>
    <dbReference type="NCBI Taxonomy" id="1890364"/>
    <lineage>
        <taxon>Eukaryota</taxon>
        <taxon>Amoebozoa</taxon>
        <taxon>Evosea</taxon>
        <taxon>Variosea</taxon>
        <taxon>Cavosteliida</taxon>
        <taxon>Cavosteliaceae</taxon>
        <taxon>Planoprotostelium</taxon>
    </lineage>
</organism>
<dbReference type="GO" id="GO:0042144">
    <property type="term" value="P:vacuole fusion, non-autophagic"/>
    <property type="evidence" value="ECO:0007669"/>
    <property type="project" value="TreeGrafter"/>
</dbReference>
<dbReference type="OrthoDB" id="1792at2759"/>
<proteinExistence type="inferred from homology"/>
<evidence type="ECO:0000259" key="3">
    <source>
        <dbReference type="Pfam" id="PF04840"/>
    </source>
</evidence>
<dbReference type="PANTHER" id="PTHR12811">
    <property type="entry name" value="VACUOLAR PROTEIN SORTING VPS16"/>
    <property type="match status" value="1"/>
</dbReference>
<dbReference type="InterPro" id="IPR006926">
    <property type="entry name" value="Vps16_N"/>
</dbReference>
<gene>
    <name evidence="5" type="ORF">PROFUN_10506</name>
</gene>
<dbReference type="GO" id="GO:0003779">
    <property type="term" value="F:actin binding"/>
    <property type="evidence" value="ECO:0007669"/>
    <property type="project" value="TreeGrafter"/>
</dbReference>
<dbReference type="AlphaFoldDB" id="A0A2P6NDA1"/>
<evidence type="ECO:0008006" key="7">
    <source>
        <dbReference type="Google" id="ProtNLM"/>
    </source>
</evidence>
<evidence type="ECO:0000256" key="2">
    <source>
        <dbReference type="PIRNR" id="PIRNR007949"/>
    </source>
</evidence>
<comment type="similarity">
    <text evidence="1 2">Belongs to the VPS16 family.</text>
</comment>
<dbReference type="GO" id="GO:0005768">
    <property type="term" value="C:endosome"/>
    <property type="evidence" value="ECO:0007669"/>
    <property type="project" value="TreeGrafter"/>
</dbReference>
<dbReference type="InParanoid" id="A0A2P6NDA1"/>
<dbReference type="Proteomes" id="UP000241769">
    <property type="component" value="Unassembled WGS sequence"/>
</dbReference>
<dbReference type="GO" id="GO:0030897">
    <property type="term" value="C:HOPS complex"/>
    <property type="evidence" value="ECO:0007669"/>
    <property type="project" value="TreeGrafter"/>
</dbReference>
<dbReference type="EMBL" id="MDYQ01000113">
    <property type="protein sequence ID" value="PRP81934.1"/>
    <property type="molecule type" value="Genomic_DNA"/>
</dbReference>
<dbReference type="STRING" id="1890364.A0A2P6NDA1"/>
<feature type="domain" description="Vps16 N-terminal" evidence="4">
    <location>
        <begin position="5"/>
        <end position="421"/>
    </location>
</feature>
<evidence type="ECO:0000313" key="5">
    <source>
        <dbReference type="EMBL" id="PRP81934.1"/>
    </source>
</evidence>
<name>A0A2P6NDA1_9EUKA</name>
<dbReference type="InterPro" id="IPR016534">
    <property type="entry name" value="VPS16"/>
</dbReference>
<dbReference type="PIRSF" id="PIRSF007949">
    <property type="entry name" value="VPS16"/>
    <property type="match status" value="1"/>
</dbReference>
<evidence type="ECO:0000313" key="6">
    <source>
        <dbReference type="Proteomes" id="UP000241769"/>
    </source>
</evidence>
<accession>A0A2P6NDA1</accession>
<reference evidence="5 6" key="1">
    <citation type="journal article" date="2018" name="Genome Biol. Evol.">
        <title>Multiple Roots of Fruiting Body Formation in Amoebozoa.</title>
        <authorList>
            <person name="Hillmann F."/>
            <person name="Forbes G."/>
            <person name="Novohradska S."/>
            <person name="Ferling I."/>
            <person name="Riege K."/>
            <person name="Groth M."/>
            <person name="Westermann M."/>
            <person name="Marz M."/>
            <person name="Spaller T."/>
            <person name="Winckler T."/>
            <person name="Schaap P."/>
            <person name="Glockner G."/>
        </authorList>
    </citation>
    <scope>NUCLEOTIDE SEQUENCE [LARGE SCALE GENOMIC DNA]</scope>
    <source>
        <strain evidence="5 6">Jena</strain>
    </source>
</reference>
<evidence type="ECO:0000256" key="1">
    <source>
        <dbReference type="ARBA" id="ARBA00009250"/>
    </source>
</evidence>
<dbReference type="PANTHER" id="PTHR12811:SF0">
    <property type="entry name" value="VACUOLAR PROTEIN SORTING-ASSOCIATED PROTEIN 16 HOMOLOG"/>
    <property type="match status" value="1"/>
</dbReference>